<feature type="domain" description="Enoyl reductase (ER)" evidence="1">
    <location>
        <begin position="8"/>
        <end position="329"/>
    </location>
</feature>
<accession>A0A024JTK3</accession>
<dbReference type="RefSeq" id="WP_036466615.1">
    <property type="nucleotide sequence ID" value="NZ_HG964446.1"/>
</dbReference>
<sequence>MKAWQVHGTGEPTDVLRQVDCDPPDPGPEQVRIRVAAAGLGLPDVLMCRGTYPLTPPLPFTPGQELVGTVTAVGPGVDIAIGTRVLGVSDFVSGNGSFATEALAHAGNVFPAPAAMDDDAAAGFWIPNMTAWIGLVDRGGLKAGQRLAVLGAAGGSGIAAVQLGKALGAQVLAVVSDERRAGFCRSLGADHVVLANGETAADGTPLAHALREATDWAGLDVIFDPVGGAQGTAAMGALARDGRHLAVGFASGTWPTPDVPMMVMTNTTLVGVLAAGYSRAHLEGILRGLSELVGTGAIRHAVGERVSFNDIPDALTRLGGRKVLGKIVAEIDGTKPVASNRK</sequence>
<organism evidence="2">
    <name type="scientific">Mycobacterium triplex</name>
    <dbReference type="NCBI Taxonomy" id="47839"/>
    <lineage>
        <taxon>Bacteria</taxon>
        <taxon>Bacillati</taxon>
        <taxon>Actinomycetota</taxon>
        <taxon>Actinomycetes</taxon>
        <taxon>Mycobacteriales</taxon>
        <taxon>Mycobacteriaceae</taxon>
        <taxon>Mycobacterium</taxon>
        <taxon>Mycobacterium simiae complex</taxon>
    </lineage>
</organism>
<gene>
    <name evidence="2" type="ORF">BN973_01272</name>
</gene>
<reference evidence="2" key="2">
    <citation type="submission" date="2014-04" db="EMBL/GenBank/DDBJ databases">
        <authorList>
            <person name="Xu Y.W."/>
            <person name="Yang Q."/>
        </authorList>
    </citation>
    <scope>NUCLEOTIDE SEQUENCE</scope>
    <source>
        <strain evidence="2">DSM 44626</strain>
    </source>
</reference>
<dbReference type="InterPro" id="IPR013154">
    <property type="entry name" value="ADH-like_N"/>
</dbReference>
<dbReference type="HOGENOM" id="CLU_026673_3_1_11"/>
<dbReference type="EMBL" id="HG964446">
    <property type="protein sequence ID" value="CDO86924.1"/>
    <property type="molecule type" value="Genomic_DNA"/>
</dbReference>
<dbReference type="GO" id="GO:0016491">
    <property type="term" value="F:oxidoreductase activity"/>
    <property type="evidence" value="ECO:0007669"/>
    <property type="project" value="InterPro"/>
</dbReference>
<dbReference type="InterPro" id="IPR036291">
    <property type="entry name" value="NAD(P)-bd_dom_sf"/>
</dbReference>
<dbReference type="InterPro" id="IPR011032">
    <property type="entry name" value="GroES-like_sf"/>
</dbReference>
<dbReference type="Gene3D" id="3.90.180.10">
    <property type="entry name" value="Medium-chain alcohol dehydrogenases, catalytic domain"/>
    <property type="match status" value="1"/>
</dbReference>
<dbReference type="Gene3D" id="3.40.50.720">
    <property type="entry name" value="NAD(P)-binding Rossmann-like Domain"/>
    <property type="match status" value="1"/>
</dbReference>
<dbReference type="AlphaFoldDB" id="A0A024JTK3"/>
<dbReference type="eggNOG" id="COG0604">
    <property type="taxonomic scope" value="Bacteria"/>
</dbReference>
<dbReference type="OrthoDB" id="4190732at2"/>
<dbReference type="SMART" id="SM00829">
    <property type="entry name" value="PKS_ER"/>
    <property type="match status" value="1"/>
</dbReference>
<reference evidence="2" key="1">
    <citation type="journal article" date="2014" name="Genome Announc.">
        <title>Draft Genome Sequence of Mycobacterium triplex DSM 44626.</title>
        <authorList>
            <person name="Sassi M."/>
            <person name="Croce O."/>
            <person name="Robert C."/>
            <person name="Raoult D."/>
            <person name="Drancourt M."/>
        </authorList>
    </citation>
    <scope>NUCLEOTIDE SEQUENCE [LARGE SCALE GENOMIC DNA]</scope>
    <source>
        <strain evidence="2">DSM 44626</strain>
    </source>
</reference>
<proteinExistence type="predicted"/>
<dbReference type="PANTHER" id="PTHR43677:SF4">
    <property type="entry name" value="QUINONE OXIDOREDUCTASE-LIKE PROTEIN 2"/>
    <property type="match status" value="1"/>
</dbReference>
<dbReference type="Proteomes" id="UP000028880">
    <property type="component" value="Unassembled WGS sequence"/>
</dbReference>
<dbReference type="STRING" id="47839.BN973_01272"/>
<dbReference type="InterPro" id="IPR051397">
    <property type="entry name" value="Zn-ADH-like_protein"/>
</dbReference>
<dbReference type="SUPFAM" id="SSF51735">
    <property type="entry name" value="NAD(P)-binding Rossmann-fold domains"/>
    <property type="match status" value="1"/>
</dbReference>
<name>A0A024JTK3_9MYCO</name>
<dbReference type="SUPFAM" id="SSF50129">
    <property type="entry name" value="GroES-like"/>
    <property type="match status" value="1"/>
</dbReference>
<evidence type="ECO:0000313" key="2">
    <source>
        <dbReference type="EMBL" id="CDO86924.1"/>
    </source>
</evidence>
<evidence type="ECO:0000259" key="1">
    <source>
        <dbReference type="SMART" id="SM00829"/>
    </source>
</evidence>
<dbReference type="PANTHER" id="PTHR43677">
    <property type="entry name" value="SHORT-CHAIN DEHYDROGENASE/REDUCTASE"/>
    <property type="match status" value="1"/>
</dbReference>
<dbReference type="Pfam" id="PF08240">
    <property type="entry name" value="ADH_N"/>
    <property type="match status" value="1"/>
</dbReference>
<dbReference type="InterPro" id="IPR013149">
    <property type="entry name" value="ADH-like_C"/>
</dbReference>
<dbReference type="Pfam" id="PF00107">
    <property type="entry name" value="ADH_zinc_N"/>
    <property type="match status" value="1"/>
</dbReference>
<dbReference type="InterPro" id="IPR020843">
    <property type="entry name" value="ER"/>
</dbReference>
<protein>
    <submittedName>
        <fullName evidence="2">Oxidoreductase</fullName>
    </submittedName>
</protein>